<dbReference type="GO" id="GO:0003841">
    <property type="term" value="F:1-acylglycerol-3-phosphate O-acyltransferase activity"/>
    <property type="evidence" value="ECO:0007669"/>
    <property type="project" value="UniProtKB-UniRule"/>
</dbReference>
<dbReference type="GO" id="GO:0006654">
    <property type="term" value="P:phosphatidic acid biosynthetic process"/>
    <property type="evidence" value="ECO:0007669"/>
    <property type="project" value="TreeGrafter"/>
</dbReference>
<dbReference type="Proteomes" id="UP000181936">
    <property type="component" value="Chromosome"/>
</dbReference>
<dbReference type="STRING" id="1547283.A9C19_08015"/>
<evidence type="ECO:0000313" key="9">
    <source>
        <dbReference type="EMBL" id="APH04698.1"/>
    </source>
</evidence>
<dbReference type="EMBL" id="CP016020">
    <property type="protein sequence ID" value="APH04698.1"/>
    <property type="molecule type" value="Genomic_DNA"/>
</dbReference>
<dbReference type="SMART" id="SM00563">
    <property type="entry name" value="PlsC"/>
    <property type="match status" value="1"/>
</dbReference>
<gene>
    <name evidence="9" type="ORF">A9C19_08015</name>
</gene>
<evidence type="ECO:0000256" key="7">
    <source>
        <dbReference type="RuleBase" id="RU361267"/>
    </source>
</evidence>
<keyword evidence="7" id="KW-0594">Phospholipid biosynthesis</keyword>
<dbReference type="SUPFAM" id="SSF69593">
    <property type="entry name" value="Glycerol-3-phosphate (1)-acyltransferase"/>
    <property type="match status" value="1"/>
</dbReference>
<keyword evidence="10" id="KW-1185">Reference proteome</keyword>
<feature type="domain" description="Phospholipid/glycerol acyltransferase" evidence="8">
    <location>
        <begin position="75"/>
        <end position="189"/>
    </location>
</feature>
<evidence type="ECO:0000259" key="8">
    <source>
        <dbReference type="SMART" id="SM00563"/>
    </source>
</evidence>
<evidence type="ECO:0000256" key="2">
    <source>
        <dbReference type="ARBA" id="ARBA00008655"/>
    </source>
</evidence>
<keyword evidence="5 7" id="KW-0443">Lipid metabolism</keyword>
<dbReference type="PANTHER" id="PTHR10434:SF64">
    <property type="entry name" value="1-ACYL-SN-GLYCEROL-3-PHOSPHATE ACYLTRANSFERASE-RELATED"/>
    <property type="match status" value="1"/>
</dbReference>
<name>A0A1L3MQT9_9BACI</name>
<dbReference type="KEGG" id="bwh:A9C19_08015"/>
<evidence type="ECO:0000256" key="1">
    <source>
        <dbReference type="ARBA" id="ARBA00005189"/>
    </source>
</evidence>
<proteinExistence type="inferred from homology"/>
<organism evidence="9 10">
    <name type="scientific">Bacillus weihaiensis</name>
    <dbReference type="NCBI Taxonomy" id="1547283"/>
    <lineage>
        <taxon>Bacteria</taxon>
        <taxon>Bacillati</taxon>
        <taxon>Bacillota</taxon>
        <taxon>Bacilli</taxon>
        <taxon>Bacillales</taxon>
        <taxon>Bacillaceae</taxon>
        <taxon>Bacillus</taxon>
    </lineage>
</organism>
<keyword evidence="7" id="KW-1208">Phospholipid metabolism</keyword>
<evidence type="ECO:0000256" key="4">
    <source>
        <dbReference type="ARBA" id="ARBA00022679"/>
    </source>
</evidence>
<dbReference type="AlphaFoldDB" id="A0A1L3MQT9"/>
<evidence type="ECO:0000256" key="3">
    <source>
        <dbReference type="ARBA" id="ARBA00022516"/>
    </source>
</evidence>
<dbReference type="CDD" id="cd07989">
    <property type="entry name" value="LPLAT_AGPAT-like"/>
    <property type="match status" value="1"/>
</dbReference>
<evidence type="ECO:0000256" key="6">
    <source>
        <dbReference type="ARBA" id="ARBA00023315"/>
    </source>
</evidence>
<keyword evidence="3 7" id="KW-0444">Lipid biosynthesis</keyword>
<protein>
    <recommendedName>
        <fullName evidence="7">1-acyl-sn-glycerol-3-phosphate acyltransferase</fullName>
        <ecNumber evidence="7">2.3.1.51</ecNumber>
    </recommendedName>
</protein>
<evidence type="ECO:0000256" key="5">
    <source>
        <dbReference type="ARBA" id="ARBA00023098"/>
    </source>
</evidence>
<dbReference type="NCBIfam" id="TIGR00530">
    <property type="entry name" value="AGP_acyltrn"/>
    <property type="match status" value="1"/>
</dbReference>
<keyword evidence="4 7" id="KW-0808">Transferase</keyword>
<comment type="catalytic activity">
    <reaction evidence="7">
        <text>a 1-acyl-sn-glycero-3-phosphate + an acyl-CoA = a 1,2-diacyl-sn-glycero-3-phosphate + CoA</text>
        <dbReference type="Rhea" id="RHEA:19709"/>
        <dbReference type="ChEBI" id="CHEBI:57287"/>
        <dbReference type="ChEBI" id="CHEBI:57970"/>
        <dbReference type="ChEBI" id="CHEBI:58342"/>
        <dbReference type="ChEBI" id="CHEBI:58608"/>
        <dbReference type="EC" id="2.3.1.51"/>
    </reaction>
</comment>
<dbReference type="PANTHER" id="PTHR10434">
    <property type="entry name" value="1-ACYL-SN-GLYCEROL-3-PHOSPHATE ACYLTRANSFERASE"/>
    <property type="match status" value="1"/>
</dbReference>
<sequence length="241" mass="27217">MKMYRMIKTCILGYGYMIYMLPKLMRIRKKREYVDQTDFYQHIHLLTQRWAKFLLNLTGSTVKVEGIEKIPSGPVLLASNHQGNFDIPVILGYLPKEAGFLAKQEMKKVPFASLWMEAMGCVFINRTDRRGTVQALKESIEQLKSGHSLIVFPEGTRSKGTELGLFKSGVIRMASDASVPIVPISINGTYQIMEENKGKKFCSATIKVTVHDPVYIDSTNPQLKTEVEAIRATIEKGLKVL</sequence>
<comment type="domain">
    <text evidence="7">The HXXXXD motif is essential for acyltransferase activity and may constitute the binding site for the phosphate moiety of the glycerol-3-phosphate.</text>
</comment>
<dbReference type="Pfam" id="PF01553">
    <property type="entry name" value="Acyltransferase"/>
    <property type="match status" value="1"/>
</dbReference>
<accession>A0A1L3MQT9</accession>
<comment type="pathway">
    <text evidence="1">Lipid metabolism.</text>
</comment>
<dbReference type="GO" id="GO:0016020">
    <property type="term" value="C:membrane"/>
    <property type="evidence" value="ECO:0007669"/>
    <property type="project" value="InterPro"/>
</dbReference>
<dbReference type="InterPro" id="IPR002123">
    <property type="entry name" value="Plipid/glycerol_acylTrfase"/>
</dbReference>
<comment type="similarity">
    <text evidence="2 7">Belongs to the 1-acyl-sn-glycerol-3-phosphate acyltransferase family.</text>
</comment>
<keyword evidence="6 7" id="KW-0012">Acyltransferase</keyword>
<reference evidence="9 10" key="1">
    <citation type="journal article" date="2016" name="Sci. Rep.">
        <title>Complete genome sequence and transcriptomic analysis of a novel marine strain Bacillus weihaiensis reveals the mechanism of brown algae degradation.</title>
        <authorList>
            <person name="Zhu Y."/>
            <person name="Chen P."/>
            <person name="Bao Y."/>
            <person name="Men Y."/>
            <person name="Zeng Y."/>
            <person name="Yang J."/>
            <person name="Sun J."/>
            <person name="Sun Y."/>
        </authorList>
    </citation>
    <scope>NUCLEOTIDE SEQUENCE [LARGE SCALE GENOMIC DNA]</scope>
    <source>
        <strain evidence="9 10">Alg07</strain>
    </source>
</reference>
<dbReference type="InterPro" id="IPR004552">
    <property type="entry name" value="AGP_acyltrans"/>
</dbReference>
<dbReference type="EC" id="2.3.1.51" evidence="7"/>
<evidence type="ECO:0000313" key="10">
    <source>
        <dbReference type="Proteomes" id="UP000181936"/>
    </source>
</evidence>